<feature type="active site" description="Proton donor" evidence="13">
    <location>
        <position position="139"/>
    </location>
</feature>
<dbReference type="NCBIfam" id="TIGR00036">
    <property type="entry name" value="dapB"/>
    <property type="match status" value="1"/>
</dbReference>
<dbReference type="PANTHER" id="PTHR20836">
    <property type="entry name" value="DIHYDRODIPICOLINATE REDUCTASE"/>
    <property type="match status" value="1"/>
</dbReference>
<evidence type="ECO:0000259" key="14">
    <source>
        <dbReference type="Pfam" id="PF01113"/>
    </source>
</evidence>
<keyword evidence="6 13" id="KW-0560">Oxidoreductase</keyword>
<name>A0A5B3GBN6_9BACT</name>
<comment type="catalytic activity">
    <reaction evidence="11 13">
        <text>(S)-2,3,4,5-tetrahydrodipicolinate + NADP(+) + H2O = (2S,4S)-4-hydroxy-2,3,4,5-tetrahydrodipicolinate + NADPH + H(+)</text>
        <dbReference type="Rhea" id="RHEA:35331"/>
        <dbReference type="ChEBI" id="CHEBI:15377"/>
        <dbReference type="ChEBI" id="CHEBI:15378"/>
        <dbReference type="ChEBI" id="CHEBI:16845"/>
        <dbReference type="ChEBI" id="CHEBI:57783"/>
        <dbReference type="ChEBI" id="CHEBI:58349"/>
        <dbReference type="ChEBI" id="CHEBI:67139"/>
        <dbReference type="EC" id="1.17.1.8"/>
    </reaction>
</comment>
<feature type="binding site" evidence="13">
    <location>
        <begin position="100"/>
        <end position="103"/>
    </location>
    <ligand>
        <name>NAD(+)</name>
        <dbReference type="ChEBI" id="CHEBI:57540"/>
    </ligand>
</feature>
<keyword evidence="3 13" id="KW-0028">Amino-acid biosynthesis</keyword>
<dbReference type="GO" id="GO:0019877">
    <property type="term" value="P:diaminopimelate biosynthetic process"/>
    <property type="evidence" value="ECO:0007669"/>
    <property type="project" value="UniProtKB-UniRule"/>
</dbReference>
<evidence type="ECO:0000256" key="4">
    <source>
        <dbReference type="ARBA" id="ARBA00022857"/>
    </source>
</evidence>
<evidence type="ECO:0000256" key="3">
    <source>
        <dbReference type="ARBA" id="ARBA00022605"/>
    </source>
</evidence>
<feature type="binding site" evidence="13">
    <location>
        <position position="31"/>
    </location>
    <ligand>
        <name>NAD(+)</name>
        <dbReference type="ChEBI" id="CHEBI:57540"/>
    </ligand>
</feature>
<dbReference type="PROSITE" id="PS01298">
    <property type="entry name" value="DAPB"/>
    <property type="match status" value="1"/>
</dbReference>
<dbReference type="GO" id="GO:0009089">
    <property type="term" value="P:lysine biosynthetic process via diaminopimelate"/>
    <property type="evidence" value="ECO:0007669"/>
    <property type="project" value="UniProtKB-UniRule"/>
</dbReference>
<keyword evidence="8 13" id="KW-0457">Lysine biosynthesis</keyword>
<evidence type="ECO:0000256" key="8">
    <source>
        <dbReference type="ARBA" id="ARBA00023154"/>
    </source>
</evidence>
<gene>
    <name evidence="13 16" type="primary">dapB</name>
    <name evidence="16" type="ORF">F2Y13_05540</name>
</gene>
<comment type="caution">
    <text evidence="13">Was originally thought to be a dihydrodipicolinate reductase (DHDPR), catalyzing the conversion of dihydrodipicolinate to tetrahydrodipicolinate. However, it was shown in E.coli that the substrate of the enzymatic reaction is not dihydrodipicolinate (DHDP) but in fact (2S,4S)-4-hydroxy-2,3,4,5-tetrahydrodipicolinic acid (HTPA), the product released by the DapA-catalyzed reaction.</text>
</comment>
<keyword evidence="2 13" id="KW-0963">Cytoplasm</keyword>
<evidence type="ECO:0000256" key="6">
    <source>
        <dbReference type="ARBA" id="ARBA00023002"/>
    </source>
</evidence>
<evidence type="ECO:0000256" key="13">
    <source>
        <dbReference type="HAMAP-Rule" id="MF_00102"/>
    </source>
</evidence>
<feature type="binding site" evidence="13">
    <location>
        <begin position="75"/>
        <end position="77"/>
    </location>
    <ligand>
        <name>NAD(+)</name>
        <dbReference type="ChEBI" id="CHEBI:57540"/>
    </ligand>
</feature>
<comment type="caution">
    <text evidence="13">Lacks conserved residue(s) required for the propagation of feature annotation.</text>
</comment>
<comment type="subunit">
    <text evidence="13">Homotetramer.</text>
</comment>
<proteinExistence type="inferred from homology"/>
<dbReference type="GO" id="GO:0008839">
    <property type="term" value="F:4-hydroxy-tetrahydrodipicolinate reductase"/>
    <property type="evidence" value="ECO:0007669"/>
    <property type="project" value="UniProtKB-UniRule"/>
</dbReference>
<dbReference type="AlphaFoldDB" id="A0A5B3GBN6"/>
<evidence type="ECO:0000313" key="16">
    <source>
        <dbReference type="EMBL" id="KAA2371014.1"/>
    </source>
</evidence>
<sequence>MKAAIIGYGKMGREIERILTERGHEAALIIDTDNAHELDAAHLAGIDVALEFTTPETAYRNIRTCIECGVAAVSGTTGWTDRLGELQELCRERGGALFYASNYCLGVNLMFRLNRQLAAMIDRVGGYDVRIEEVHHTQKKDAPSGTAITLAEGIVENLAGKQGWVNLAPGIEHAANRIERSGEAPADRIEIRSVRKGAVPGIHTVTYESEDDVLEIRHTIKNRRTLALGAVVAAEFLCGKQGVYSMDDLLRNA</sequence>
<evidence type="ECO:0000256" key="11">
    <source>
        <dbReference type="ARBA" id="ARBA00049080"/>
    </source>
</evidence>
<evidence type="ECO:0000256" key="1">
    <source>
        <dbReference type="ARBA" id="ARBA00006642"/>
    </source>
</evidence>
<keyword evidence="7 13" id="KW-0520">NAD</keyword>
<dbReference type="InterPro" id="IPR022664">
    <property type="entry name" value="DapB_N_CS"/>
</dbReference>
<comment type="pathway">
    <text evidence="9 13">Amino-acid biosynthesis; L-lysine biosynthesis via DAP pathway; (S)-tetrahydrodipicolinate from L-aspartate: step 4/4.</text>
</comment>
<dbReference type="InterPro" id="IPR036291">
    <property type="entry name" value="NAD(P)-bd_dom_sf"/>
</dbReference>
<dbReference type="GO" id="GO:0051287">
    <property type="term" value="F:NAD binding"/>
    <property type="evidence" value="ECO:0007669"/>
    <property type="project" value="UniProtKB-UniRule"/>
</dbReference>
<dbReference type="SUPFAM" id="SSF55347">
    <property type="entry name" value="Glyceraldehyde-3-phosphate dehydrogenase-like, C-terminal domain"/>
    <property type="match status" value="1"/>
</dbReference>
<dbReference type="GO" id="GO:0005829">
    <property type="term" value="C:cytosol"/>
    <property type="evidence" value="ECO:0007669"/>
    <property type="project" value="TreeGrafter"/>
</dbReference>
<dbReference type="PIRSF" id="PIRSF000161">
    <property type="entry name" value="DHPR"/>
    <property type="match status" value="1"/>
</dbReference>
<evidence type="ECO:0000256" key="12">
    <source>
        <dbReference type="ARBA" id="ARBA00049396"/>
    </source>
</evidence>
<dbReference type="SUPFAM" id="SSF51735">
    <property type="entry name" value="NAD(P)-binding Rossmann-fold domains"/>
    <property type="match status" value="1"/>
</dbReference>
<dbReference type="InterPro" id="IPR023940">
    <property type="entry name" value="DHDPR_bac"/>
</dbReference>
<dbReference type="Pfam" id="PF01113">
    <property type="entry name" value="DapB_N"/>
    <property type="match status" value="1"/>
</dbReference>
<dbReference type="Gene3D" id="3.40.50.720">
    <property type="entry name" value="NAD(P)-binding Rossmann-like Domain"/>
    <property type="match status" value="1"/>
</dbReference>
<evidence type="ECO:0000256" key="7">
    <source>
        <dbReference type="ARBA" id="ARBA00023027"/>
    </source>
</evidence>
<dbReference type="PANTHER" id="PTHR20836:SF0">
    <property type="entry name" value="4-HYDROXY-TETRAHYDRODIPICOLINATE REDUCTASE 1, CHLOROPLASTIC-RELATED"/>
    <property type="match status" value="1"/>
</dbReference>
<dbReference type="Proteomes" id="UP000323567">
    <property type="component" value="Unassembled WGS sequence"/>
</dbReference>
<comment type="catalytic activity">
    <reaction evidence="12 13">
        <text>(S)-2,3,4,5-tetrahydrodipicolinate + NAD(+) + H2O = (2S,4S)-4-hydroxy-2,3,4,5-tetrahydrodipicolinate + NADH + H(+)</text>
        <dbReference type="Rhea" id="RHEA:35323"/>
        <dbReference type="ChEBI" id="CHEBI:15377"/>
        <dbReference type="ChEBI" id="CHEBI:15378"/>
        <dbReference type="ChEBI" id="CHEBI:16845"/>
        <dbReference type="ChEBI" id="CHEBI:57540"/>
        <dbReference type="ChEBI" id="CHEBI:57945"/>
        <dbReference type="ChEBI" id="CHEBI:67139"/>
        <dbReference type="EC" id="1.17.1.8"/>
    </reaction>
</comment>
<keyword evidence="5 13" id="KW-0220">Diaminopimelate biosynthesis</keyword>
<comment type="function">
    <text evidence="13">Catalyzes the conversion of 4-hydroxy-tetrahydrodipicolinate (HTPA) to tetrahydrodipicolinate.</text>
</comment>
<dbReference type="EMBL" id="VVXK01000005">
    <property type="protein sequence ID" value="KAA2371014.1"/>
    <property type="molecule type" value="Genomic_DNA"/>
</dbReference>
<accession>A0A5B3GBN6</accession>
<dbReference type="Gene3D" id="3.30.360.10">
    <property type="entry name" value="Dihydrodipicolinate Reductase, domain 2"/>
    <property type="match status" value="1"/>
</dbReference>
<dbReference type="EC" id="1.17.1.8" evidence="10 13"/>
<evidence type="ECO:0000256" key="9">
    <source>
        <dbReference type="ARBA" id="ARBA00037922"/>
    </source>
</evidence>
<evidence type="ECO:0000256" key="5">
    <source>
        <dbReference type="ARBA" id="ARBA00022915"/>
    </source>
</evidence>
<feature type="binding site" evidence="13">
    <location>
        <begin position="145"/>
        <end position="146"/>
    </location>
    <ligand>
        <name>(S)-2,3,4,5-tetrahydrodipicolinate</name>
        <dbReference type="ChEBI" id="CHEBI:16845"/>
    </ligand>
</feature>
<protein>
    <recommendedName>
        <fullName evidence="10 13">4-hydroxy-tetrahydrodipicolinate reductase</fullName>
        <shortName evidence="13">HTPA reductase</shortName>
        <ecNumber evidence="10 13">1.17.1.8</ecNumber>
    </recommendedName>
</protein>
<feature type="domain" description="Dihydrodipicolinate reductase C-terminal" evidence="15">
    <location>
        <begin position="106"/>
        <end position="250"/>
    </location>
</feature>
<evidence type="ECO:0000259" key="15">
    <source>
        <dbReference type="Pfam" id="PF05173"/>
    </source>
</evidence>
<feature type="binding site" evidence="13">
    <location>
        <position position="136"/>
    </location>
    <ligand>
        <name>(S)-2,3,4,5-tetrahydrodipicolinate</name>
        <dbReference type="ChEBI" id="CHEBI:16845"/>
    </ligand>
</feature>
<dbReference type="UniPathway" id="UPA00034">
    <property type="reaction ID" value="UER00018"/>
</dbReference>
<dbReference type="RefSeq" id="WP_149887159.1">
    <property type="nucleotide sequence ID" value="NZ_CAUABS010000040.1"/>
</dbReference>
<feature type="active site" description="Proton donor/acceptor" evidence="13">
    <location>
        <position position="135"/>
    </location>
</feature>
<evidence type="ECO:0000256" key="2">
    <source>
        <dbReference type="ARBA" id="ARBA00022490"/>
    </source>
</evidence>
<evidence type="ECO:0000313" key="17">
    <source>
        <dbReference type="Proteomes" id="UP000323567"/>
    </source>
</evidence>
<comment type="caution">
    <text evidence="16">The sequence shown here is derived from an EMBL/GenBank/DDBJ whole genome shotgun (WGS) entry which is preliminary data.</text>
</comment>
<dbReference type="GO" id="GO:0016726">
    <property type="term" value="F:oxidoreductase activity, acting on CH or CH2 groups, NAD or NADP as acceptor"/>
    <property type="evidence" value="ECO:0007669"/>
    <property type="project" value="UniProtKB-UniRule"/>
</dbReference>
<dbReference type="HAMAP" id="MF_00102">
    <property type="entry name" value="DapB"/>
    <property type="match status" value="1"/>
</dbReference>
<dbReference type="InterPro" id="IPR000846">
    <property type="entry name" value="DapB_N"/>
</dbReference>
<reference evidence="16 17" key="1">
    <citation type="journal article" date="2019" name="Nat. Med.">
        <title>A library of human gut bacterial isolates paired with longitudinal multiomics data enables mechanistic microbiome research.</title>
        <authorList>
            <person name="Poyet M."/>
            <person name="Groussin M."/>
            <person name="Gibbons S.M."/>
            <person name="Avila-Pacheco J."/>
            <person name="Jiang X."/>
            <person name="Kearney S.M."/>
            <person name="Perrotta A.R."/>
            <person name="Berdy B."/>
            <person name="Zhao S."/>
            <person name="Lieberman T.D."/>
            <person name="Swanson P.K."/>
            <person name="Smith M."/>
            <person name="Roesemann S."/>
            <person name="Alexander J.E."/>
            <person name="Rich S.A."/>
            <person name="Livny J."/>
            <person name="Vlamakis H."/>
            <person name="Clish C."/>
            <person name="Bullock K."/>
            <person name="Deik A."/>
            <person name="Scott J."/>
            <person name="Pierce K.A."/>
            <person name="Xavier R.J."/>
            <person name="Alm E.J."/>
        </authorList>
    </citation>
    <scope>NUCLEOTIDE SEQUENCE [LARGE SCALE GENOMIC DNA]</scope>
    <source>
        <strain evidence="16 17">BIOML-A2</strain>
    </source>
</reference>
<comment type="similarity">
    <text evidence="1 13">Belongs to the DapB family.</text>
</comment>
<dbReference type="Pfam" id="PF05173">
    <property type="entry name" value="DapB_C"/>
    <property type="match status" value="1"/>
</dbReference>
<evidence type="ECO:0000256" key="10">
    <source>
        <dbReference type="ARBA" id="ARBA00038983"/>
    </source>
</evidence>
<organism evidence="16 17">
    <name type="scientific">Alistipes shahii</name>
    <dbReference type="NCBI Taxonomy" id="328814"/>
    <lineage>
        <taxon>Bacteria</taxon>
        <taxon>Pseudomonadati</taxon>
        <taxon>Bacteroidota</taxon>
        <taxon>Bacteroidia</taxon>
        <taxon>Bacteroidales</taxon>
        <taxon>Rikenellaceae</taxon>
        <taxon>Alistipes</taxon>
    </lineage>
</organism>
<dbReference type="CDD" id="cd02274">
    <property type="entry name" value="DHDPR_N"/>
    <property type="match status" value="1"/>
</dbReference>
<dbReference type="InterPro" id="IPR022663">
    <property type="entry name" value="DapB_C"/>
</dbReference>
<feature type="domain" description="Dihydrodipicolinate reductase N-terminal" evidence="14">
    <location>
        <begin position="1"/>
        <end position="103"/>
    </location>
</feature>
<dbReference type="GO" id="GO:0050661">
    <property type="term" value="F:NADP binding"/>
    <property type="evidence" value="ECO:0007669"/>
    <property type="project" value="UniProtKB-UniRule"/>
</dbReference>
<comment type="subcellular location">
    <subcellularLocation>
        <location evidence="13">Cytoplasm</location>
    </subcellularLocation>
</comment>
<keyword evidence="4 13" id="KW-0521">NADP</keyword>